<dbReference type="GO" id="GO:0010032">
    <property type="term" value="P:meiotic chromosome condensation"/>
    <property type="evidence" value="ECO:0007669"/>
    <property type="project" value="TreeGrafter"/>
</dbReference>
<dbReference type="GO" id="GO:0000779">
    <property type="term" value="C:condensed chromosome, centromeric region"/>
    <property type="evidence" value="ECO:0007669"/>
    <property type="project" value="TreeGrafter"/>
</dbReference>
<feature type="region of interest" description="Disordered" evidence="6">
    <location>
        <begin position="1195"/>
        <end position="1219"/>
    </location>
</feature>
<dbReference type="InterPro" id="IPR016024">
    <property type="entry name" value="ARM-type_fold"/>
</dbReference>
<comment type="subcellular location">
    <subcellularLocation>
        <location evidence="1">Nucleus</location>
    </subcellularLocation>
</comment>
<feature type="compositionally biased region" description="Acidic residues" evidence="6">
    <location>
        <begin position="1451"/>
        <end position="1500"/>
    </location>
</feature>
<dbReference type="Pfam" id="PF12717">
    <property type="entry name" value="Cnd1"/>
    <property type="match status" value="1"/>
</dbReference>
<dbReference type="Pfam" id="PF12922">
    <property type="entry name" value="Cnd1_N"/>
    <property type="match status" value="1"/>
</dbReference>
<keyword evidence="3" id="KW-0498">Mitosis</keyword>
<gene>
    <name evidence="9" type="ORF">Vafri_18592</name>
</gene>
<evidence type="ECO:0000256" key="2">
    <source>
        <dbReference type="ARBA" id="ARBA00022618"/>
    </source>
</evidence>
<dbReference type="GO" id="GO:0042393">
    <property type="term" value="F:histone binding"/>
    <property type="evidence" value="ECO:0007669"/>
    <property type="project" value="TreeGrafter"/>
</dbReference>
<feature type="compositionally biased region" description="Basic and acidic residues" evidence="6">
    <location>
        <begin position="1437"/>
        <end position="1450"/>
    </location>
</feature>
<evidence type="ECO:0000256" key="5">
    <source>
        <dbReference type="ARBA" id="ARBA00023306"/>
    </source>
</evidence>
<comment type="caution">
    <text evidence="9">The sequence shown here is derived from an EMBL/GenBank/DDBJ whole genome shotgun (WGS) entry which is preliminary data.</text>
</comment>
<feature type="region of interest" description="Disordered" evidence="6">
    <location>
        <begin position="1344"/>
        <end position="1545"/>
    </location>
</feature>
<dbReference type="GO" id="GO:0051301">
    <property type="term" value="P:cell division"/>
    <property type="evidence" value="ECO:0007669"/>
    <property type="project" value="UniProtKB-KW"/>
</dbReference>
<dbReference type="GO" id="GO:0007076">
    <property type="term" value="P:mitotic chromosome condensation"/>
    <property type="evidence" value="ECO:0007669"/>
    <property type="project" value="InterPro"/>
</dbReference>
<evidence type="ECO:0008006" key="11">
    <source>
        <dbReference type="Google" id="ProtNLM"/>
    </source>
</evidence>
<dbReference type="PANTHER" id="PTHR14222:SF2">
    <property type="entry name" value="CONDENSIN COMPLEX SUBUNIT 1"/>
    <property type="match status" value="1"/>
</dbReference>
<feature type="compositionally biased region" description="Polar residues" evidence="6">
    <location>
        <begin position="1511"/>
        <end position="1531"/>
    </location>
</feature>
<feature type="compositionally biased region" description="Basic and acidic residues" evidence="6">
    <location>
        <begin position="1386"/>
        <end position="1402"/>
    </location>
</feature>
<feature type="compositionally biased region" description="Acidic residues" evidence="6">
    <location>
        <begin position="1408"/>
        <end position="1419"/>
    </location>
</feature>
<dbReference type="InterPro" id="IPR032682">
    <property type="entry name" value="Cnd1_C"/>
</dbReference>
<keyword evidence="10" id="KW-1185">Reference proteome</keyword>
<reference evidence="9" key="1">
    <citation type="journal article" date="2021" name="Proc. Natl. Acad. Sci. U.S.A.">
        <title>Three genomes in the algal genus Volvox reveal the fate of a haploid sex-determining region after a transition to homothallism.</title>
        <authorList>
            <person name="Yamamoto K."/>
            <person name="Hamaji T."/>
            <person name="Kawai-Toyooka H."/>
            <person name="Matsuzaki R."/>
            <person name="Takahashi F."/>
            <person name="Nishimura Y."/>
            <person name="Kawachi M."/>
            <person name="Noguchi H."/>
            <person name="Minakuchi Y."/>
            <person name="Umen J.G."/>
            <person name="Toyoda A."/>
            <person name="Nozaki H."/>
        </authorList>
    </citation>
    <scope>NUCLEOTIDE SEQUENCE</scope>
    <source>
        <strain evidence="9">NIES-3780</strain>
    </source>
</reference>
<accession>A0A8J4BNI1</accession>
<feature type="compositionally biased region" description="Low complexity" evidence="6">
    <location>
        <begin position="517"/>
        <end position="535"/>
    </location>
</feature>
<protein>
    <recommendedName>
        <fullName evidence="11">Condensin complex subunit 1</fullName>
    </recommendedName>
</protein>
<name>A0A8J4BNI1_9CHLO</name>
<evidence type="ECO:0000256" key="4">
    <source>
        <dbReference type="ARBA" id="ARBA00023242"/>
    </source>
</evidence>
<dbReference type="GO" id="GO:0005634">
    <property type="term" value="C:nucleus"/>
    <property type="evidence" value="ECO:0007669"/>
    <property type="project" value="UniProtKB-SubCell"/>
</dbReference>
<evidence type="ECO:0000259" key="8">
    <source>
        <dbReference type="Pfam" id="PF12922"/>
    </source>
</evidence>
<feature type="region of interest" description="Disordered" evidence="6">
    <location>
        <begin position="1578"/>
        <end position="1653"/>
    </location>
</feature>
<dbReference type="Proteomes" id="UP000747399">
    <property type="component" value="Unassembled WGS sequence"/>
</dbReference>
<feature type="domain" description="Condensin complex subunit 1 C-terminal" evidence="7">
    <location>
        <begin position="1032"/>
        <end position="1184"/>
    </location>
</feature>
<proteinExistence type="predicted"/>
<evidence type="ECO:0000313" key="10">
    <source>
        <dbReference type="Proteomes" id="UP000747399"/>
    </source>
</evidence>
<feature type="compositionally biased region" description="Basic and acidic residues" evidence="6">
    <location>
        <begin position="1366"/>
        <end position="1376"/>
    </location>
</feature>
<dbReference type="PANTHER" id="PTHR14222">
    <property type="entry name" value="CONDENSIN"/>
    <property type="match status" value="1"/>
</dbReference>
<dbReference type="SUPFAM" id="SSF48371">
    <property type="entry name" value="ARM repeat"/>
    <property type="match status" value="1"/>
</dbReference>
<feature type="compositionally biased region" description="Acidic residues" evidence="6">
    <location>
        <begin position="489"/>
        <end position="499"/>
    </location>
</feature>
<keyword evidence="2" id="KW-0132">Cell division</keyword>
<dbReference type="InterPro" id="IPR024324">
    <property type="entry name" value="Condensin_cplx_su1_N"/>
</dbReference>
<evidence type="ECO:0000256" key="3">
    <source>
        <dbReference type="ARBA" id="ARBA00022776"/>
    </source>
</evidence>
<feature type="region of interest" description="Disordered" evidence="6">
    <location>
        <begin position="481"/>
        <end position="566"/>
    </location>
</feature>
<dbReference type="GO" id="GO:0000796">
    <property type="term" value="C:condensin complex"/>
    <property type="evidence" value="ECO:0007669"/>
    <property type="project" value="TreeGrafter"/>
</dbReference>
<organism evidence="9 10">
    <name type="scientific">Volvox africanus</name>
    <dbReference type="NCBI Taxonomy" id="51714"/>
    <lineage>
        <taxon>Eukaryota</taxon>
        <taxon>Viridiplantae</taxon>
        <taxon>Chlorophyta</taxon>
        <taxon>core chlorophytes</taxon>
        <taxon>Chlorophyceae</taxon>
        <taxon>CS clade</taxon>
        <taxon>Chlamydomonadales</taxon>
        <taxon>Volvocaceae</taxon>
        <taxon>Volvox</taxon>
    </lineage>
</organism>
<keyword evidence="4" id="KW-0539">Nucleus</keyword>
<evidence type="ECO:0000259" key="7">
    <source>
        <dbReference type="Pfam" id="PF12717"/>
    </source>
</evidence>
<evidence type="ECO:0000313" key="9">
    <source>
        <dbReference type="EMBL" id="GIL64705.1"/>
    </source>
</evidence>
<feature type="domain" description="Condensin complex subunit 1 N-terminal" evidence="8">
    <location>
        <begin position="79"/>
        <end position="251"/>
    </location>
</feature>
<sequence>MCAFIIPRNLRDLECQRANELFAANISDIDSVGPGDIDAAYHECASALAGGPLNILDQDTFDAAYTIIRSLDLLDVDHMAKFTTTMSHNLSVIVTSGLEELSADGRDKGDSVVAAHRSAIHVYAFFLSVIHGSLHTLALDSQKAEASTKGAVVKKRGKAKAAAMNTEPEDGLTSLWPGIMERIVKALGRTLKANLDDILYRSPADKCRLIEICVLTIARCMEDSSVPKLKSALTACLEVTAVSATRHANANGCLELTAEALFRLVKEHDHGPALAVQAAVLAAGQYDSLSLGKALLMKFAEMEPEGYDEIAAHDTKPVKRAAEMLSSMAAALPAVVHAGISQLIPYFGCKTAVTIRSNLVDALRHLMEWYMVRGMEEKGSRLLQMSRQNAIQILVSRVNDVAALVRKTALNVIEQLVKHKCWPIEYIAVAARAAVARLDDGALPAGAALSLLCTLVHITATEKLTDTFLVGSLNRFEEHLKGMQPDTAAEGEDREDDGPQWEAGPLDGHDGEQRLKPSPQQQPGGREGPGSSSQEDIIMPTQVDDSAGGAPPLPSDAQDNSGGGGLGNMTYSQVRFLIASLKALLELSRTLAAALLEVEALLTSDSADVVEKAIQLLTLCSQKQLQGASDSWRRVWHLVFSASEKVRETVMDAFYNFLLPGSSTAGIGGENRCMVNRLVLMVGDLALCDQEALEELIRLAVTGTKPEESPMFGPELVRMMLGDLNAAVIRAMLLEREGPGAAVEAKDVRTLAGRLSLLCSMVTRHAPQLAIHDVENMVANLKRSHTVLKDALLMRNLAFMLRDIADVLQASPKGRVGSNHLPASHMPNALTELLSVLVSSHLPQTGGCWQHAAQAAVAAIYRLHPEPFTLLRPLMQNLAKEVVSGCARATQIARSIFLVGCIAVQQLAFIDALAKRIRLERAAQERKATEKASPDDMDAQLGTGQAREHQLDALQEELEARLMDDGPISVWGKLVSKLCHTPAMLGLHPDLASAAMATLAKFMAIDAAYCEDNCPIFFTRLTGGNVKLAPGVRCGMLVALGDLGRRHPNVMEPWTERMFVCLNDENEEIATTCLRILAHLILSDMTKPKGHMAHVARCLVSPSAAVRDLAIRLFNSLAKKQAKGGANKVYQYLPEIISTVTRGDPMPEQDFKAMMQRLLGYVKADKLADKLKERLCERFQNVVCESATSVQASAVPADAEDSSGAPTIPASVPGPGEKSTYKDVVREWRSLADCIALLPYSEKGLRTCMEFMRCYKHALGDEHVYNVFKGIAEHGRRGNRTPELKQEVAEYEARLLEAHTSLREEQIQHAAAAATAAAAAAKAAGTETVAAPRVAASAEVVTVNPASGGERQQEEQQDGVDGTACKSEDDVQRLDRTPNGAGADGGDNHTFRSEVGRDRGQESGDSALAEDEDEDEPEPTGDGVGNDDWMAPTTKSAVREGSEEEARIGEEDGSDNGNGDELEKEALYEEEMDDQWDEAEEGGEQAGEEEEEEDAFADAEMEWKEDGAGTSPETPLGNSDTRYNSERTTVSPGRFGSGTPMAITPASLRAGERGTSEDDMAWSPAPSCAAKTAMAAAAAEADRTQRENTVQPCVFPGFHIKPDPDGQQRQLQGTAWPLGTGSKGPRRRLHGGTVPTGGVAGVLIKPDPDGPWQ</sequence>
<dbReference type="InterPro" id="IPR026971">
    <property type="entry name" value="CND1/NCAPD3"/>
</dbReference>
<evidence type="ECO:0000256" key="6">
    <source>
        <dbReference type="SAM" id="MobiDB-lite"/>
    </source>
</evidence>
<dbReference type="EMBL" id="BNCO01000069">
    <property type="protein sequence ID" value="GIL64705.1"/>
    <property type="molecule type" value="Genomic_DNA"/>
</dbReference>
<evidence type="ECO:0000256" key="1">
    <source>
        <dbReference type="ARBA" id="ARBA00004123"/>
    </source>
</evidence>
<keyword evidence="5" id="KW-0131">Cell cycle</keyword>